<dbReference type="AlphaFoldDB" id="A0AA40EXV0"/>
<evidence type="ECO:0000313" key="1">
    <source>
        <dbReference type="EMBL" id="KAK0747529.1"/>
    </source>
</evidence>
<dbReference type="EMBL" id="JAUKTV010000001">
    <property type="protein sequence ID" value="KAK0747529.1"/>
    <property type="molecule type" value="Genomic_DNA"/>
</dbReference>
<sequence length="83" mass="8955">MASYTPEMVILAAFFATPTSSEDCWAAVASRVWIIACTSLSRRRLGLKPPEVEGALRRDMMVCSFLGFGGAPSLGVCCSFLVF</sequence>
<name>A0AA40EXV0_9PEZI</name>
<accession>A0AA40EXV0</accession>
<reference evidence="1" key="1">
    <citation type="submission" date="2023-06" db="EMBL/GenBank/DDBJ databases">
        <title>Genome-scale phylogeny and comparative genomics of the fungal order Sordariales.</title>
        <authorList>
            <consortium name="Lawrence Berkeley National Laboratory"/>
            <person name="Hensen N."/>
            <person name="Bonometti L."/>
            <person name="Westerberg I."/>
            <person name="Brannstrom I.O."/>
            <person name="Guillou S."/>
            <person name="Cros-Aarteil S."/>
            <person name="Calhoun S."/>
            <person name="Haridas S."/>
            <person name="Kuo A."/>
            <person name="Mondo S."/>
            <person name="Pangilinan J."/>
            <person name="Riley R."/>
            <person name="Labutti K."/>
            <person name="Andreopoulos B."/>
            <person name="Lipzen A."/>
            <person name="Chen C."/>
            <person name="Yanf M."/>
            <person name="Daum C."/>
            <person name="Ng V."/>
            <person name="Clum A."/>
            <person name="Steindorff A."/>
            <person name="Ohm R."/>
            <person name="Martin F."/>
            <person name="Silar P."/>
            <person name="Natvig D."/>
            <person name="Lalanne C."/>
            <person name="Gautier V."/>
            <person name="Ament-Velasquez S.L."/>
            <person name="Kruys A."/>
            <person name="Hutchinson M.I."/>
            <person name="Powell A.J."/>
            <person name="Barry K."/>
            <person name="Miller A.N."/>
            <person name="Grigoriev I.V."/>
            <person name="Debuchy R."/>
            <person name="Gladieux P."/>
            <person name="Thoren M.H."/>
            <person name="Johannesson H."/>
        </authorList>
    </citation>
    <scope>NUCLEOTIDE SEQUENCE</scope>
    <source>
        <strain evidence="1">CBS 540.89</strain>
    </source>
</reference>
<evidence type="ECO:0000313" key="2">
    <source>
        <dbReference type="Proteomes" id="UP001172159"/>
    </source>
</evidence>
<proteinExistence type="predicted"/>
<protein>
    <submittedName>
        <fullName evidence="1">Uncharacterized protein</fullName>
    </submittedName>
</protein>
<organism evidence="1 2">
    <name type="scientific">Apiosordaria backusii</name>
    <dbReference type="NCBI Taxonomy" id="314023"/>
    <lineage>
        <taxon>Eukaryota</taxon>
        <taxon>Fungi</taxon>
        <taxon>Dikarya</taxon>
        <taxon>Ascomycota</taxon>
        <taxon>Pezizomycotina</taxon>
        <taxon>Sordariomycetes</taxon>
        <taxon>Sordariomycetidae</taxon>
        <taxon>Sordariales</taxon>
        <taxon>Lasiosphaeriaceae</taxon>
        <taxon>Apiosordaria</taxon>
    </lineage>
</organism>
<comment type="caution">
    <text evidence="1">The sequence shown here is derived from an EMBL/GenBank/DDBJ whole genome shotgun (WGS) entry which is preliminary data.</text>
</comment>
<gene>
    <name evidence="1" type="ORF">B0T21DRAFT_354539</name>
</gene>
<dbReference type="Proteomes" id="UP001172159">
    <property type="component" value="Unassembled WGS sequence"/>
</dbReference>
<keyword evidence="2" id="KW-1185">Reference proteome</keyword>